<dbReference type="AlphaFoldDB" id="Q75EE6"/>
<dbReference type="GO" id="GO:0000062">
    <property type="term" value="F:fatty-acyl-CoA binding"/>
    <property type="evidence" value="ECO:0000318"/>
    <property type="project" value="GO_Central"/>
</dbReference>
<evidence type="ECO:0000313" key="4">
    <source>
        <dbReference type="Proteomes" id="UP000000591"/>
    </source>
</evidence>
<dbReference type="InterPro" id="IPR000582">
    <property type="entry name" value="Acyl-CoA-binding_protein"/>
</dbReference>
<accession>Q75EE6</accession>
<reference evidence="4" key="2">
    <citation type="journal article" date="2013" name="G3 (Bethesda)">
        <title>Genomes of Ashbya fungi isolated from insects reveal four mating-type loci, numerous translocations, lack of transposons, and distinct gene duplications.</title>
        <authorList>
            <person name="Dietrich F.S."/>
            <person name="Voegeli S."/>
            <person name="Kuo S."/>
            <person name="Philippsen P."/>
        </authorList>
    </citation>
    <scope>GENOME REANNOTATION</scope>
    <source>
        <strain evidence="4">ATCC 10895 / CBS 109.51 / FGSC 9923 / NRRL Y-1056</strain>
    </source>
</reference>
<dbReference type="EMBL" id="AE016814">
    <property type="protein sequence ID" value="AAS50501.1"/>
    <property type="molecule type" value="Genomic_DNA"/>
</dbReference>
<dbReference type="eggNOG" id="KOG0817">
    <property type="taxonomic scope" value="Eukaryota"/>
</dbReference>
<dbReference type="Gene3D" id="1.20.80.10">
    <property type="match status" value="1"/>
</dbReference>
<dbReference type="KEGG" id="ago:AGOS_AAR135W"/>
<dbReference type="OrthoDB" id="346910at2759"/>
<dbReference type="HOGENOM" id="CLU_950185_0_0_1"/>
<sequence length="294" mass="33685">MSDDSVDIVFEKAIATIQTLSSVKGYHALPRPPASTRIQLYALFKQSTEGDVERILPRPQGNPNVPEFNIALKKWETWKSKEGMSSTEAKKRYIQLLINTMKTYAMGTLAARELLSELEFLWWQVSRNKEDGSEVVSDTHAESESMVLLSRGDRLDPQTLRMKEEIYYALLKERNSHFGLLKARALARRDDDKPDPDITDKVRRRLVWLTGAILRHAWKVLRRLAQWLLVVAAVFVLGRLSTGGRPLKLVFKPASPAPRTNLLSYVGRAVLWAFQLLNSRLGRYQLHTLYIKLE</sequence>
<dbReference type="SUPFAM" id="SSF47027">
    <property type="entry name" value="Acyl-CoA binding protein"/>
    <property type="match status" value="1"/>
</dbReference>
<dbReference type="RefSeq" id="NP_982677.1">
    <property type="nucleotide sequence ID" value="NM_208030.1"/>
</dbReference>
<dbReference type="InParanoid" id="Q75EE6"/>
<dbReference type="PANTHER" id="PTHR23310">
    <property type="entry name" value="ACYL-COA-BINDING PROTEIN, ACBP"/>
    <property type="match status" value="1"/>
</dbReference>
<dbReference type="Pfam" id="PF00887">
    <property type="entry name" value="ACBP"/>
    <property type="match status" value="1"/>
</dbReference>
<dbReference type="Proteomes" id="UP000000591">
    <property type="component" value="Chromosome I"/>
</dbReference>
<dbReference type="GO" id="GO:0006631">
    <property type="term" value="P:fatty acid metabolic process"/>
    <property type="evidence" value="ECO:0000318"/>
    <property type="project" value="GO_Central"/>
</dbReference>
<feature type="domain" description="ACB" evidence="2">
    <location>
        <begin position="6"/>
        <end position="106"/>
    </location>
</feature>
<dbReference type="GeneID" id="4618530"/>
<keyword evidence="1" id="KW-0446">Lipid-binding</keyword>
<dbReference type="InterPro" id="IPR014352">
    <property type="entry name" value="FERM/acyl-CoA-bd_prot_sf"/>
</dbReference>
<dbReference type="PANTHER" id="PTHR23310:SF133">
    <property type="entry name" value="COA BINDING PROTEIN, PUTATIVE (AFU_ORTHOLOGUE AFUA_1G12300)-RELATED"/>
    <property type="match status" value="1"/>
</dbReference>
<protein>
    <submittedName>
        <fullName evidence="3">AAR135Wp</fullName>
    </submittedName>
</protein>
<gene>
    <name evidence="3" type="ORF">AGOS_AAR135W</name>
</gene>
<keyword evidence="4" id="KW-1185">Reference proteome</keyword>
<dbReference type="PROSITE" id="PS51228">
    <property type="entry name" value="ACB_2"/>
    <property type="match status" value="1"/>
</dbReference>
<evidence type="ECO:0000313" key="3">
    <source>
        <dbReference type="EMBL" id="AAS50501.1"/>
    </source>
</evidence>
<dbReference type="STRING" id="284811.Q75EE6"/>
<organism evidence="3 4">
    <name type="scientific">Eremothecium gossypii (strain ATCC 10895 / CBS 109.51 / FGSC 9923 / NRRL Y-1056)</name>
    <name type="common">Yeast</name>
    <name type="synonym">Ashbya gossypii</name>
    <dbReference type="NCBI Taxonomy" id="284811"/>
    <lineage>
        <taxon>Eukaryota</taxon>
        <taxon>Fungi</taxon>
        <taxon>Dikarya</taxon>
        <taxon>Ascomycota</taxon>
        <taxon>Saccharomycotina</taxon>
        <taxon>Saccharomycetes</taxon>
        <taxon>Saccharomycetales</taxon>
        <taxon>Saccharomycetaceae</taxon>
        <taxon>Eremothecium</taxon>
    </lineage>
</organism>
<dbReference type="InterPro" id="IPR035984">
    <property type="entry name" value="Acyl-CoA-binding_sf"/>
</dbReference>
<proteinExistence type="predicted"/>
<reference evidence="3 4" key="1">
    <citation type="journal article" date="2004" name="Science">
        <title>The Ashbya gossypii genome as a tool for mapping the ancient Saccharomyces cerevisiae genome.</title>
        <authorList>
            <person name="Dietrich F.S."/>
            <person name="Voegeli S."/>
            <person name="Brachat S."/>
            <person name="Lerch A."/>
            <person name="Gates K."/>
            <person name="Steiner S."/>
            <person name="Mohr C."/>
            <person name="Pohlmann R."/>
            <person name="Luedi P."/>
            <person name="Choi S."/>
            <person name="Wing R.A."/>
            <person name="Flavier A."/>
            <person name="Gaffney T.D."/>
            <person name="Philippsen P."/>
        </authorList>
    </citation>
    <scope>NUCLEOTIDE SEQUENCE [LARGE SCALE GENOMIC DNA]</scope>
    <source>
        <strain evidence="4">ATCC 10895 / CBS 109.51 / FGSC 9923 / NRRL Y-1056</strain>
    </source>
</reference>
<dbReference type="OMA" id="INTMKTY"/>
<name>Q75EE6_EREGS</name>
<evidence type="ECO:0000256" key="1">
    <source>
        <dbReference type="ARBA" id="ARBA00023121"/>
    </source>
</evidence>
<evidence type="ECO:0000259" key="2">
    <source>
        <dbReference type="PROSITE" id="PS51228"/>
    </source>
</evidence>